<sequence length="237" mass="25307">MSEPQPPAPFRPALLVVDVQEDFCPPHGALAVPDGRAVIPPINALLALPFAFKAATKDHHPPHHVSFASRHPGAVPFVTHTTIANPANPAETYATRLWPDHCVAGTPGNVLAAGLDAARLERVVLKGLDPRVEMYSAFRSPLRSPPLASAVSGLAGLLREREITDVFVTGLAGDYCVLYSALDSAEEGWRTYVVEDAVRCVGGAEAWESKKQELEAKGVKVVRADGEEVGWVRALAA</sequence>
<evidence type="ECO:0000256" key="2">
    <source>
        <dbReference type="ARBA" id="ARBA00022642"/>
    </source>
</evidence>
<keyword evidence="4" id="KW-0378">Hydrolase</keyword>
<dbReference type="RefSeq" id="XP_024336193.1">
    <property type="nucleotide sequence ID" value="XM_024486444.1"/>
</dbReference>
<evidence type="ECO:0000256" key="7">
    <source>
        <dbReference type="ARBA" id="ARBA00043224"/>
    </source>
</evidence>
<dbReference type="InterPro" id="IPR000868">
    <property type="entry name" value="Isochorismatase-like_dom"/>
</dbReference>
<dbReference type="PANTHER" id="PTHR11080">
    <property type="entry name" value="PYRAZINAMIDASE/NICOTINAMIDASE"/>
    <property type="match status" value="1"/>
</dbReference>
<evidence type="ECO:0000313" key="9">
    <source>
        <dbReference type="EMBL" id="OSX59399.1"/>
    </source>
</evidence>
<keyword evidence="3" id="KW-0479">Metal-binding</keyword>
<dbReference type="InterPro" id="IPR052347">
    <property type="entry name" value="Isochorismatase_Nicotinamidase"/>
</dbReference>
<evidence type="ECO:0000256" key="1">
    <source>
        <dbReference type="ARBA" id="ARBA00006336"/>
    </source>
</evidence>
<dbReference type="Proteomes" id="UP000194127">
    <property type="component" value="Unassembled WGS sequence"/>
</dbReference>
<feature type="domain" description="Isochorismatase-like" evidence="8">
    <location>
        <begin position="13"/>
        <end position="223"/>
    </location>
</feature>
<dbReference type="SUPFAM" id="SSF52499">
    <property type="entry name" value="Isochorismatase-like hydrolases"/>
    <property type="match status" value="1"/>
</dbReference>
<dbReference type="InterPro" id="IPR036380">
    <property type="entry name" value="Isochorismatase-like_sf"/>
</dbReference>
<gene>
    <name evidence="9" type="ORF">POSPLADRAFT_1150676</name>
</gene>
<evidence type="ECO:0000313" key="10">
    <source>
        <dbReference type="Proteomes" id="UP000194127"/>
    </source>
</evidence>
<dbReference type="GO" id="GO:0019363">
    <property type="term" value="P:pyridine nucleotide biosynthetic process"/>
    <property type="evidence" value="ECO:0007669"/>
    <property type="project" value="UniProtKB-KW"/>
</dbReference>
<dbReference type="GO" id="GO:0046872">
    <property type="term" value="F:metal ion binding"/>
    <property type="evidence" value="ECO:0007669"/>
    <property type="project" value="UniProtKB-KW"/>
</dbReference>
<protein>
    <recommendedName>
        <fullName evidence="6">nicotinamidase</fullName>
        <ecNumber evidence="6">3.5.1.19</ecNumber>
    </recommendedName>
    <alternativeName>
        <fullName evidence="7">Nicotinamide deamidase</fullName>
    </alternativeName>
</protein>
<dbReference type="GeneID" id="36331393"/>
<dbReference type="Gene3D" id="3.40.50.850">
    <property type="entry name" value="Isochorismatase-like"/>
    <property type="match status" value="1"/>
</dbReference>
<dbReference type="EMBL" id="KZ110602">
    <property type="protein sequence ID" value="OSX59399.1"/>
    <property type="molecule type" value="Genomic_DNA"/>
</dbReference>
<dbReference type="EC" id="3.5.1.19" evidence="6"/>
<keyword evidence="2" id="KW-0662">Pyridine nucleotide biosynthesis</keyword>
<evidence type="ECO:0000256" key="4">
    <source>
        <dbReference type="ARBA" id="ARBA00022801"/>
    </source>
</evidence>
<dbReference type="CDD" id="cd01011">
    <property type="entry name" value="nicotinamidase"/>
    <property type="match status" value="1"/>
</dbReference>
<organism evidence="9 10">
    <name type="scientific">Postia placenta MAD-698-R-SB12</name>
    <dbReference type="NCBI Taxonomy" id="670580"/>
    <lineage>
        <taxon>Eukaryota</taxon>
        <taxon>Fungi</taxon>
        <taxon>Dikarya</taxon>
        <taxon>Basidiomycota</taxon>
        <taxon>Agaricomycotina</taxon>
        <taxon>Agaricomycetes</taxon>
        <taxon>Polyporales</taxon>
        <taxon>Adustoporiaceae</taxon>
        <taxon>Rhodonia</taxon>
    </lineage>
</organism>
<dbReference type="AlphaFoldDB" id="A0A1X6MSW3"/>
<comment type="similarity">
    <text evidence="1">Belongs to the isochorismatase family.</text>
</comment>
<accession>A0A1X6MSW3</accession>
<evidence type="ECO:0000256" key="6">
    <source>
        <dbReference type="ARBA" id="ARBA00039017"/>
    </source>
</evidence>
<evidence type="ECO:0000256" key="5">
    <source>
        <dbReference type="ARBA" id="ARBA00037900"/>
    </source>
</evidence>
<dbReference type="PANTHER" id="PTHR11080:SF2">
    <property type="entry name" value="LD05707P"/>
    <property type="match status" value="1"/>
</dbReference>
<proteinExistence type="inferred from homology"/>
<evidence type="ECO:0000256" key="3">
    <source>
        <dbReference type="ARBA" id="ARBA00022723"/>
    </source>
</evidence>
<dbReference type="STRING" id="670580.A0A1X6MSW3"/>
<keyword evidence="10" id="KW-1185">Reference proteome</keyword>
<reference evidence="9 10" key="1">
    <citation type="submission" date="2017-04" db="EMBL/GenBank/DDBJ databases">
        <title>Genome Sequence of the Model Brown-Rot Fungus Postia placenta SB12.</title>
        <authorList>
            <consortium name="DOE Joint Genome Institute"/>
            <person name="Gaskell J."/>
            <person name="Kersten P."/>
            <person name="Larrondo L.F."/>
            <person name="Canessa P."/>
            <person name="Martinez D."/>
            <person name="Hibbett D."/>
            <person name="Schmoll M."/>
            <person name="Kubicek C.P."/>
            <person name="Martinez A.T."/>
            <person name="Yadav J."/>
            <person name="Master E."/>
            <person name="Magnuson J.K."/>
            <person name="James T."/>
            <person name="Yaver D."/>
            <person name="Berka R."/>
            <person name="Labutti K."/>
            <person name="Lipzen A."/>
            <person name="Aerts A."/>
            <person name="Barry K."/>
            <person name="Henrissat B."/>
            <person name="Blanchette R."/>
            <person name="Grigoriev I."/>
            <person name="Cullen D."/>
        </authorList>
    </citation>
    <scope>NUCLEOTIDE SEQUENCE [LARGE SCALE GENOMIC DNA]</scope>
    <source>
        <strain evidence="9 10">MAD-698-R-SB12</strain>
    </source>
</reference>
<dbReference type="Pfam" id="PF00857">
    <property type="entry name" value="Isochorismatase"/>
    <property type="match status" value="1"/>
</dbReference>
<dbReference type="OrthoDB" id="1739143at2759"/>
<dbReference type="GO" id="GO:0008936">
    <property type="term" value="F:nicotinamidase activity"/>
    <property type="evidence" value="ECO:0007669"/>
    <property type="project" value="UniProtKB-EC"/>
</dbReference>
<comment type="pathway">
    <text evidence="5">Cofactor biosynthesis; nicotinate biosynthesis; nicotinate from nicotinamide: step 1/1.</text>
</comment>
<evidence type="ECO:0000259" key="8">
    <source>
        <dbReference type="Pfam" id="PF00857"/>
    </source>
</evidence>
<name>A0A1X6MSW3_9APHY</name>